<dbReference type="Gene3D" id="3.50.50.60">
    <property type="entry name" value="FAD/NAD(P)-binding domain"/>
    <property type="match status" value="1"/>
</dbReference>
<dbReference type="InterPro" id="IPR036188">
    <property type="entry name" value="FAD/NAD-bd_sf"/>
</dbReference>
<gene>
    <name evidence="2" type="ORF">GCM10009775_29790</name>
</gene>
<keyword evidence="3" id="KW-1185">Reference proteome</keyword>
<dbReference type="PRINTS" id="PR00368">
    <property type="entry name" value="FADPNR"/>
</dbReference>
<evidence type="ECO:0000313" key="3">
    <source>
        <dbReference type="Proteomes" id="UP001501343"/>
    </source>
</evidence>
<dbReference type="PIRSF" id="PIRSF000332">
    <property type="entry name" value="FMO"/>
    <property type="match status" value="1"/>
</dbReference>
<evidence type="ECO:0000313" key="2">
    <source>
        <dbReference type="EMBL" id="GAA1935961.1"/>
    </source>
</evidence>
<dbReference type="InterPro" id="IPR000960">
    <property type="entry name" value="Flavin_mOase"/>
</dbReference>
<dbReference type="InterPro" id="IPR050982">
    <property type="entry name" value="Auxin_biosynth/cation_transpt"/>
</dbReference>
<accession>A0ABN2PWU6</accession>
<proteinExistence type="predicted"/>
<protein>
    <submittedName>
        <fullName evidence="2">NAD(P)/FAD-dependent oxidoreductase</fullName>
    </submittedName>
</protein>
<reference evidence="2 3" key="1">
    <citation type="journal article" date="2019" name="Int. J. Syst. Evol. Microbiol.">
        <title>The Global Catalogue of Microorganisms (GCM) 10K type strain sequencing project: providing services to taxonomists for standard genome sequencing and annotation.</title>
        <authorList>
            <consortium name="The Broad Institute Genomics Platform"/>
            <consortium name="The Broad Institute Genome Sequencing Center for Infectious Disease"/>
            <person name="Wu L."/>
            <person name="Ma J."/>
        </authorList>
    </citation>
    <scope>NUCLEOTIDE SEQUENCE [LARGE SCALE GENOMIC DNA]</scope>
    <source>
        <strain evidence="2 3">JCM 14900</strain>
    </source>
</reference>
<dbReference type="EMBL" id="BAAAOF010000006">
    <property type="protein sequence ID" value="GAA1935961.1"/>
    <property type="molecule type" value="Genomic_DNA"/>
</dbReference>
<dbReference type="PANTHER" id="PTHR43539">
    <property type="entry name" value="FLAVIN-BINDING MONOOXYGENASE-LIKE PROTEIN (AFU_ORTHOLOGUE AFUA_4G09220)"/>
    <property type="match status" value="1"/>
</dbReference>
<dbReference type="PANTHER" id="PTHR43539:SF78">
    <property type="entry name" value="FLAVIN-CONTAINING MONOOXYGENASE"/>
    <property type="match status" value="1"/>
</dbReference>
<dbReference type="RefSeq" id="WP_248152924.1">
    <property type="nucleotide sequence ID" value="NZ_BAAAOF010000006.1"/>
</dbReference>
<organism evidence="2 3">
    <name type="scientific">Microbacterium aoyamense</name>
    <dbReference type="NCBI Taxonomy" id="344166"/>
    <lineage>
        <taxon>Bacteria</taxon>
        <taxon>Bacillati</taxon>
        <taxon>Actinomycetota</taxon>
        <taxon>Actinomycetes</taxon>
        <taxon>Micrococcales</taxon>
        <taxon>Microbacteriaceae</taxon>
        <taxon>Microbacterium</taxon>
    </lineage>
</organism>
<dbReference type="Pfam" id="PF13738">
    <property type="entry name" value="Pyr_redox_3"/>
    <property type="match status" value="1"/>
</dbReference>
<evidence type="ECO:0000256" key="1">
    <source>
        <dbReference type="ARBA" id="ARBA00023002"/>
    </source>
</evidence>
<dbReference type="Proteomes" id="UP001501343">
    <property type="component" value="Unassembled WGS sequence"/>
</dbReference>
<dbReference type="SUPFAM" id="SSF51905">
    <property type="entry name" value="FAD/NAD(P)-binding domain"/>
    <property type="match status" value="2"/>
</dbReference>
<name>A0ABN2PWU6_9MICO</name>
<comment type="caution">
    <text evidence="2">The sequence shown here is derived from an EMBL/GenBank/DDBJ whole genome shotgun (WGS) entry which is preliminary data.</text>
</comment>
<keyword evidence="1" id="KW-0560">Oxidoreductase</keyword>
<sequence>MDTDVLIVGAGPAGLATAACLAREGIDAIVVDRGSVVGESWNRRYSRLHLHTPRIQSALPGLRMPRRFGRWVAKDDVAWYLRVYARRAGIHPRFGTAVTRIDPTDGGWTATTESGPISARQVVVATGYNSTPLPPRWPGQETFAGTVVHASEYQDAAPYRGRSVLVVGAGNTGAEIAADLAEQGAREVRLSIRTPPNLIPRQAGGIPTTLLAMPMDFLPAWAVDPVNRLLQRVTLGDLTRYGMPAPRAGVVAQARATGLTPTIDVGLVAALRAGTVTPVAALERFEAGEAVLADGTRVTPDAVIAAIGYTTGLNPVLGHLGVLDERGAPVVLGARTTLPGLRFVGLSTPLKGLLFQIGLHARAASRAIARDLRV</sequence>
<dbReference type="PRINTS" id="PR00469">
    <property type="entry name" value="PNDRDTASEII"/>
</dbReference>